<gene>
    <name evidence="1" type="ORF">LTR37_015405</name>
</gene>
<evidence type="ECO:0000313" key="2">
    <source>
        <dbReference type="Proteomes" id="UP001281147"/>
    </source>
</evidence>
<evidence type="ECO:0000313" key="1">
    <source>
        <dbReference type="EMBL" id="KAK3701551.1"/>
    </source>
</evidence>
<comment type="caution">
    <text evidence="1">The sequence shown here is derived from an EMBL/GenBank/DDBJ whole genome shotgun (WGS) entry which is preliminary data.</text>
</comment>
<reference evidence="1" key="1">
    <citation type="submission" date="2023-07" db="EMBL/GenBank/DDBJ databases">
        <title>Black Yeasts Isolated from many extreme environments.</title>
        <authorList>
            <person name="Coleine C."/>
            <person name="Stajich J.E."/>
            <person name="Selbmann L."/>
        </authorList>
    </citation>
    <scope>NUCLEOTIDE SEQUENCE</scope>
    <source>
        <strain evidence="1">CCFEE 5714</strain>
    </source>
</reference>
<dbReference type="Proteomes" id="UP001281147">
    <property type="component" value="Unassembled WGS sequence"/>
</dbReference>
<accession>A0ACC3MTG2</accession>
<name>A0ACC3MTG2_9PEZI</name>
<protein>
    <submittedName>
        <fullName evidence="1">Uncharacterized protein</fullName>
    </submittedName>
</protein>
<organism evidence="1 2">
    <name type="scientific">Vermiconidia calcicola</name>
    <dbReference type="NCBI Taxonomy" id="1690605"/>
    <lineage>
        <taxon>Eukaryota</taxon>
        <taxon>Fungi</taxon>
        <taxon>Dikarya</taxon>
        <taxon>Ascomycota</taxon>
        <taxon>Pezizomycotina</taxon>
        <taxon>Dothideomycetes</taxon>
        <taxon>Dothideomycetidae</taxon>
        <taxon>Mycosphaerellales</taxon>
        <taxon>Extremaceae</taxon>
        <taxon>Vermiconidia</taxon>
    </lineage>
</organism>
<dbReference type="EMBL" id="JAUTXU010000172">
    <property type="protein sequence ID" value="KAK3701551.1"/>
    <property type="molecule type" value="Genomic_DNA"/>
</dbReference>
<keyword evidence="2" id="KW-1185">Reference proteome</keyword>
<proteinExistence type="predicted"/>
<sequence>MSRSNNADHFFQTSDSLATTERKAAKANNKRGSPVKLPSKILAAIEDPNFDGAAVYVAEAAGEVKRVVLETSEVKKVFSPGIAPLTCLAICRRAQMLFAGCWDKHIYSVNVGRGGSRQRLSGHTDFVKCLMTTSLNGKPILVSGGADASIIVWNVETGKQLHKLKGHTKSLQDLAIDPLSLPEGASEPQDSFTLFTASSDREIRRWHISLNFAYELPESIDSPILAHETSVYSLRFDSEGDLWTASADKTAQHLVRSRDWEADTVLQHPDFVRDVVVAEDLGVVVTACRDEEVRVWDVASGDLICTYTGHFEEVTALVLLGRSAVSVSIDGTVRSWGLGKQDFAQYQELLQQENTDEDKGTATKKGESMLSAEEEAELAELTDD</sequence>